<accession>A0A0N4ZE32</accession>
<keyword evidence="6 9" id="KW-1133">Transmembrane helix</keyword>
<evidence type="ECO:0000313" key="11">
    <source>
        <dbReference type="WBParaSite" id="PTRK_0000586600.1"/>
    </source>
</evidence>
<dbReference type="AlphaFoldDB" id="A0A0N4ZE32"/>
<keyword evidence="5 9" id="KW-0256">Endoplasmic reticulum</keyword>
<organism evidence="10 11">
    <name type="scientific">Parastrongyloides trichosuri</name>
    <name type="common">Possum-specific nematode worm</name>
    <dbReference type="NCBI Taxonomy" id="131310"/>
    <lineage>
        <taxon>Eukaryota</taxon>
        <taxon>Metazoa</taxon>
        <taxon>Ecdysozoa</taxon>
        <taxon>Nematoda</taxon>
        <taxon>Chromadorea</taxon>
        <taxon>Rhabditida</taxon>
        <taxon>Tylenchina</taxon>
        <taxon>Panagrolaimomorpha</taxon>
        <taxon>Strongyloidoidea</taxon>
        <taxon>Strongyloididae</taxon>
        <taxon>Parastrongyloides</taxon>
    </lineage>
</organism>
<evidence type="ECO:0000256" key="6">
    <source>
        <dbReference type="ARBA" id="ARBA00022989"/>
    </source>
</evidence>
<comment type="function">
    <text evidence="8 9">Component of the signal peptidase complex (SPC) which catalyzes the cleavage of N-terminal signal sequences from nascent proteins as they are translocated into the lumen of the endoplasmic reticulum. Enhances the enzymatic activity of SPC and facilitates the interactions between different components of the translocation site.</text>
</comment>
<dbReference type="GO" id="GO:0006465">
    <property type="term" value="P:signal peptide processing"/>
    <property type="evidence" value="ECO:0007669"/>
    <property type="project" value="UniProtKB-UniRule"/>
</dbReference>
<evidence type="ECO:0000256" key="8">
    <source>
        <dbReference type="ARBA" id="ARBA00045608"/>
    </source>
</evidence>
<dbReference type="STRING" id="131310.A0A0N4ZE32"/>
<feature type="transmembrane region" description="Helical" evidence="9">
    <location>
        <begin position="56"/>
        <end position="73"/>
    </location>
</feature>
<keyword evidence="4 9" id="KW-0812">Transmembrane</keyword>
<evidence type="ECO:0000256" key="9">
    <source>
        <dbReference type="RuleBase" id="RU368033"/>
    </source>
</evidence>
<protein>
    <recommendedName>
        <fullName evidence="3 9">Signal peptidase complex subunit 2</fullName>
    </recommendedName>
</protein>
<dbReference type="PANTHER" id="PTHR13085:SF0">
    <property type="entry name" value="SIGNAL PEPTIDASE COMPLEX SUBUNIT 2"/>
    <property type="match status" value="1"/>
</dbReference>
<proteinExistence type="inferred from homology"/>
<dbReference type="InterPro" id="IPR009582">
    <property type="entry name" value="Spc2/SPCS2"/>
</dbReference>
<sequence length="197" mass="22779">MTDSEEKPKEVEKHEEEIVKVSKWDGPTVRMTINDVLRKEISKKFPWTERQLVTDIKLLISLISVLFAAYACYYDWYNSYPKSKLVITICAPSYFVLMGVLWLYTYFIEGNAFYYGVEKVGKGGKQLRYWKVSSEMGRYDDKYTLIVTYTQGERSGTYKITKSIGSYITEEGQIVSAAVMADLNQLINEAFPSEKKN</sequence>
<reference evidence="11" key="1">
    <citation type="submission" date="2017-02" db="UniProtKB">
        <authorList>
            <consortium name="WormBaseParasite"/>
        </authorList>
    </citation>
    <scope>IDENTIFICATION</scope>
</reference>
<dbReference type="GO" id="GO:0045047">
    <property type="term" value="P:protein targeting to ER"/>
    <property type="evidence" value="ECO:0007669"/>
    <property type="project" value="TreeGrafter"/>
</dbReference>
<evidence type="ECO:0000313" key="10">
    <source>
        <dbReference type="Proteomes" id="UP000038045"/>
    </source>
</evidence>
<evidence type="ECO:0000256" key="3">
    <source>
        <dbReference type="ARBA" id="ARBA00017057"/>
    </source>
</evidence>
<evidence type="ECO:0000256" key="7">
    <source>
        <dbReference type="ARBA" id="ARBA00023136"/>
    </source>
</evidence>
<dbReference type="Pfam" id="PF06703">
    <property type="entry name" value="SPC25"/>
    <property type="match status" value="1"/>
</dbReference>
<evidence type="ECO:0000256" key="4">
    <source>
        <dbReference type="ARBA" id="ARBA00022692"/>
    </source>
</evidence>
<dbReference type="GO" id="GO:0005787">
    <property type="term" value="C:signal peptidase complex"/>
    <property type="evidence" value="ECO:0007669"/>
    <property type="project" value="UniProtKB-UniRule"/>
</dbReference>
<dbReference type="PANTHER" id="PTHR13085">
    <property type="entry name" value="MICROSOMAL SIGNAL PEPTIDASE 25 KDA SUBUNIT"/>
    <property type="match status" value="1"/>
</dbReference>
<dbReference type="GO" id="GO:0008233">
    <property type="term" value="F:peptidase activity"/>
    <property type="evidence" value="ECO:0007669"/>
    <property type="project" value="UniProtKB-UniRule"/>
</dbReference>
<evidence type="ECO:0000256" key="5">
    <source>
        <dbReference type="ARBA" id="ARBA00022824"/>
    </source>
</evidence>
<comment type="subcellular location">
    <subcellularLocation>
        <location evidence="1 9">Endoplasmic reticulum membrane</location>
        <topology evidence="1 9">Multi-pass membrane protein</topology>
    </subcellularLocation>
</comment>
<keyword evidence="10" id="KW-1185">Reference proteome</keyword>
<comment type="similarity">
    <text evidence="2 9">Belongs to the SPCS2 family.</text>
</comment>
<evidence type="ECO:0000256" key="1">
    <source>
        <dbReference type="ARBA" id="ARBA00004477"/>
    </source>
</evidence>
<evidence type="ECO:0000256" key="2">
    <source>
        <dbReference type="ARBA" id="ARBA00007324"/>
    </source>
</evidence>
<name>A0A0N4ZE32_PARTI</name>
<dbReference type="Proteomes" id="UP000038045">
    <property type="component" value="Unplaced"/>
</dbReference>
<keyword evidence="7 9" id="KW-0472">Membrane</keyword>
<feature type="transmembrane region" description="Helical" evidence="9">
    <location>
        <begin position="85"/>
        <end position="107"/>
    </location>
</feature>
<dbReference type="WBParaSite" id="PTRK_0000586600.1">
    <property type="protein sequence ID" value="PTRK_0000586600.1"/>
    <property type="gene ID" value="PTRK_0000586600"/>
</dbReference>